<dbReference type="Pfam" id="PF00462">
    <property type="entry name" value="Glutaredoxin"/>
    <property type="match status" value="1"/>
</dbReference>
<reference evidence="2 3" key="1">
    <citation type="submission" date="2014-01" db="EMBL/GenBank/DDBJ databases">
        <authorList>
            <person name="Zhang G."/>
            <person name="Jin J."/>
            <person name="Li Z.J."/>
            <person name="Wang S.W."/>
            <person name="Chen S.J."/>
            <person name="Wang S.M."/>
            <person name="Wang X.T."/>
            <person name="Li Y.H."/>
            <person name="Wang J."/>
            <person name="Yang C.K."/>
            <person name="Wang L."/>
        </authorList>
    </citation>
    <scope>NUCLEOTIDE SEQUENCE [LARGE SCALE GENOMIC DNA]</scope>
</reference>
<sequence>MIKVYGLPKRVENCYACKRTRQVLDALGVEYKYHEIYEMAGVISWKPGMRAVMQEARAVHGHSSVPLVYSGDTYVGGLRKLLEHLESLGYDTDI</sequence>
<dbReference type="InterPro" id="IPR002109">
    <property type="entry name" value="Glutaredoxin"/>
</dbReference>
<dbReference type="Gene3D" id="3.40.30.10">
    <property type="entry name" value="Glutaredoxin"/>
    <property type="match status" value="1"/>
</dbReference>
<dbReference type="KEGG" id="vg:19484959"/>
<protein>
    <submittedName>
        <fullName evidence="2">Glutaredoxin</fullName>
    </submittedName>
</protein>
<name>A0A023W6F9_9CAUD</name>
<proteinExistence type="predicted"/>
<dbReference type="EMBL" id="KJ025957">
    <property type="protein sequence ID" value="AHY25322.1"/>
    <property type="molecule type" value="Genomic_DNA"/>
</dbReference>
<dbReference type="Proteomes" id="UP000024445">
    <property type="component" value="Segment"/>
</dbReference>
<organism evidence="2 3">
    <name type="scientific">Serratia phage PS2</name>
    <dbReference type="NCBI Taxonomy" id="1481112"/>
    <lineage>
        <taxon>Viruses</taxon>
        <taxon>Duplodnaviria</taxon>
        <taxon>Heunggongvirae</taxon>
        <taxon>Uroviricota</taxon>
        <taxon>Caudoviricetes</taxon>
        <taxon>Muldoonvirus</taxon>
        <taxon>Muldoonvirus PS2</taxon>
    </lineage>
</organism>
<dbReference type="RefSeq" id="YP_009030122.1">
    <property type="nucleotide sequence ID" value="NC_024121.1"/>
</dbReference>
<dbReference type="SUPFAM" id="SSF52833">
    <property type="entry name" value="Thioredoxin-like"/>
    <property type="match status" value="1"/>
</dbReference>
<dbReference type="PROSITE" id="PS51354">
    <property type="entry name" value="GLUTAREDOXIN_2"/>
    <property type="match status" value="1"/>
</dbReference>
<evidence type="ECO:0000313" key="2">
    <source>
        <dbReference type="EMBL" id="AHY25322.1"/>
    </source>
</evidence>
<keyword evidence="3" id="KW-1185">Reference proteome</keyword>
<feature type="domain" description="Glutaredoxin" evidence="1">
    <location>
        <begin position="7"/>
        <end position="75"/>
    </location>
</feature>
<evidence type="ECO:0000259" key="1">
    <source>
        <dbReference type="Pfam" id="PF00462"/>
    </source>
</evidence>
<evidence type="ECO:0000313" key="3">
    <source>
        <dbReference type="Proteomes" id="UP000024445"/>
    </source>
</evidence>
<accession>A0A023W6F9</accession>
<gene>
    <name evidence="2" type="primary">nrdH</name>
    <name evidence="2" type="ORF">PS2_075</name>
</gene>
<dbReference type="InterPro" id="IPR036249">
    <property type="entry name" value="Thioredoxin-like_sf"/>
</dbReference>
<dbReference type="GeneID" id="19484959"/>
<dbReference type="OrthoDB" id="18964at10239"/>